<dbReference type="EMBL" id="LACB01000204">
    <property type="protein sequence ID" value="KAJ9486524.1"/>
    <property type="molecule type" value="Genomic_DNA"/>
</dbReference>
<dbReference type="SUPFAM" id="SSF52540">
    <property type="entry name" value="P-loop containing nucleoside triphosphate hydrolases"/>
    <property type="match status" value="1"/>
</dbReference>
<dbReference type="InterPro" id="IPR027417">
    <property type="entry name" value="P-loop_NTPase"/>
</dbReference>
<keyword evidence="2" id="KW-1185">Reference proteome</keyword>
<proteinExistence type="predicted"/>
<gene>
    <name evidence="1" type="ORF">VN97_g6804</name>
</gene>
<reference evidence="1" key="1">
    <citation type="submission" date="2015-06" db="EMBL/GenBank/DDBJ databases">
        <authorList>
            <person name="Nguyen H."/>
        </authorList>
    </citation>
    <scope>NUCLEOTIDE SEQUENCE</scope>
    <source>
        <strain evidence="1">DAOM 180753</strain>
    </source>
</reference>
<reference evidence="1" key="2">
    <citation type="journal article" date="2016" name="Fungal Biol.">
        <title>Ochratoxin A production by Penicillium thymicola.</title>
        <authorList>
            <person name="Nguyen H.D.T."/>
            <person name="McMullin D.R."/>
            <person name="Ponomareva E."/>
            <person name="Riley R."/>
            <person name="Pomraning K.R."/>
            <person name="Baker S.E."/>
            <person name="Seifert K.A."/>
        </authorList>
    </citation>
    <scope>NUCLEOTIDE SEQUENCE</scope>
    <source>
        <strain evidence="1">DAOM 180753</strain>
    </source>
</reference>
<dbReference type="PANTHER" id="PTHR48312">
    <property type="match status" value="1"/>
</dbReference>
<protein>
    <submittedName>
        <fullName evidence="1">Uncharacterized protein</fullName>
    </submittedName>
</protein>
<accession>A0AAI9X7P0</accession>
<dbReference type="AlphaFoldDB" id="A0AAI9X7P0"/>
<dbReference type="Proteomes" id="UP001227192">
    <property type="component" value="Unassembled WGS sequence"/>
</dbReference>
<name>A0AAI9X7P0_PENTH</name>
<comment type="caution">
    <text evidence="1">The sequence shown here is derived from an EMBL/GenBank/DDBJ whole genome shotgun (WGS) entry which is preliminary data.</text>
</comment>
<organism evidence="1 2">
    <name type="scientific">Penicillium thymicola</name>
    <dbReference type="NCBI Taxonomy" id="293382"/>
    <lineage>
        <taxon>Eukaryota</taxon>
        <taxon>Fungi</taxon>
        <taxon>Dikarya</taxon>
        <taxon>Ascomycota</taxon>
        <taxon>Pezizomycotina</taxon>
        <taxon>Eurotiomycetes</taxon>
        <taxon>Eurotiomycetidae</taxon>
        <taxon>Eurotiales</taxon>
        <taxon>Aspergillaceae</taxon>
        <taxon>Penicillium</taxon>
    </lineage>
</organism>
<sequence length="503" mass="57893">MRKLSFPDQEDTVSVESGGYFFMPAIWKMREWKLLDRPSTDSTDTDWSFLEEIYTSCAQNLEDLLHIAQITGKMAMFKEHTPFMISPAVQSAFVHGTKPPLDPWRVKLDSISTVIDSRDPKHFLYNDTVFPSEFLRSCVPSFLIRHPALAFPSYYRVTQKLHGDKENMEAMESALTEVCTLRWTRHLYDWFLALKSQPDQTQKRDPVILDADDMLTNPTVLLRFCELVGLDPSKVQYQWGPGASDQLEKVNPVQMLTRSTLYASSGIVTGKTFQGLTIDGELFKWKSEFGEKVATKLHRWIVDAMPDYDYLVERRLKIDEETERIKPSGVVNVIEIERRFLGIQNAESCYLGHRKTTNLPECCTVYNTVPILFGQISQNTSNYTRDDLAAFAYRLVGRNVVQTSSVTFALGLQQDLNGFFGEYESLYFEPLWPTTEEVVDHFLEDEACACEESIKLDRQVREIGKRFSSNYADILEGTVRRIWGSIHISVPWVARIHYITRDS</sequence>
<dbReference type="PANTHER" id="PTHR48312:SF1">
    <property type="entry name" value="SULFOTRANSFERASE"/>
    <property type="match status" value="1"/>
</dbReference>
<evidence type="ECO:0000313" key="2">
    <source>
        <dbReference type="Proteomes" id="UP001227192"/>
    </source>
</evidence>
<evidence type="ECO:0000313" key="1">
    <source>
        <dbReference type="EMBL" id="KAJ9486524.1"/>
    </source>
</evidence>